<feature type="transmembrane region" description="Helical" evidence="7">
    <location>
        <begin position="275"/>
        <end position="300"/>
    </location>
</feature>
<dbReference type="RefSeq" id="WP_204294382.1">
    <property type="nucleotide sequence ID" value="NZ_BAAAGQ010000002.1"/>
</dbReference>
<proteinExistence type="inferred from homology"/>
<evidence type="ECO:0000256" key="3">
    <source>
        <dbReference type="ARBA" id="ARBA00022692"/>
    </source>
</evidence>
<sequence>MSAPTRPVPARLAPADVVRVGAAGLRTRPLRIVLSALGIAIGIAAMLAVVGISASSRAELDRTLRALGTNLLTVAPGNTLAGAQAKLPPESTAMVRRIGPVQSVTATGRLAAKVYRNEHIPAGQNGSISVLAARADLLEHVGARLTAGRRLTEGADGPTVVLGAGAALRLGIGSPGPRVWLGGRWFSVVGILAPIPLAPELDSAALVGWPAAQRLLDFDGSPTTIYTRTTDASVEQVRAVLAATVNPQAPNEVKVSRPSDALSAARAAGNTLNGMLLGLGAVALIVGGVGVANTMVISVLERRAEIGLRRALGATRGQIRLQFLCESLLLATLGGGAGVLFGSIATAGYAWYRTWPAVIPGWALMGGLAATITVGAVAGLYPAAAAARLAPTEALTR</sequence>
<keyword evidence="3 7" id="KW-0812">Transmembrane</keyword>
<dbReference type="Pfam" id="PF02687">
    <property type="entry name" value="FtsX"/>
    <property type="match status" value="1"/>
</dbReference>
<comment type="caution">
    <text evidence="10">The sequence shown here is derived from an EMBL/GenBank/DDBJ whole genome shotgun (WGS) entry which is preliminary data.</text>
</comment>
<dbReference type="InterPro" id="IPR050250">
    <property type="entry name" value="Macrolide_Exporter_MacB"/>
</dbReference>
<feature type="domain" description="ABC3 transporter permease C-terminal" evidence="8">
    <location>
        <begin position="279"/>
        <end position="390"/>
    </location>
</feature>
<comment type="similarity">
    <text evidence="6">Belongs to the ABC-4 integral membrane protein family.</text>
</comment>
<evidence type="ECO:0000256" key="4">
    <source>
        <dbReference type="ARBA" id="ARBA00022989"/>
    </source>
</evidence>
<comment type="subcellular location">
    <subcellularLocation>
        <location evidence="1">Cell membrane</location>
        <topology evidence="1">Multi-pass membrane protein</topology>
    </subcellularLocation>
</comment>
<dbReference type="Pfam" id="PF12704">
    <property type="entry name" value="MacB_PCD"/>
    <property type="match status" value="1"/>
</dbReference>
<evidence type="ECO:0000256" key="7">
    <source>
        <dbReference type="SAM" id="Phobius"/>
    </source>
</evidence>
<keyword evidence="4 7" id="KW-1133">Transmembrane helix</keyword>
<gene>
    <name evidence="10" type="ORF">Aca07nite_10900</name>
</gene>
<feature type="domain" description="MacB-like periplasmic core" evidence="9">
    <location>
        <begin position="33"/>
        <end position="242"/>
    </location>
</feature>
<feature type="transmembrane region" description="Helical" evidence="7">
    <location>
        <begin position="328"/>
        <end position="352"/>
    </location>
</feature>
<name>A0ABQ3WBR0_9ACTN</name>
<dbReference type="InterPro" id="IPR003838">
    <property type="entry name" value="ABC3_permease_C"/>
</dbReference>
<feature type="transmembrane region" description="Helical" evidence="7">
    <location>
        <begin position="358"/>
        <end position="381"/>
    </location>
</feature>
<dbReference type="InterPro" id="IPR025857">
    <property type="entry name" value="MacB_PCD"/>
</dbReference>
<evidence type="ECO:0000313" key="10">
    <source>
        <dbReference type="EMBL" id="GID43815.1"/>
    </source>
</evidence>
<dbReference type="PANTHER" id="PTHR30572">
    <property type="entry name" value="MEMBRANE COMPONENT OF TRANSPORTER-RELATED"/>
    <property type="match status" value="1"/>
</dbReference>
<feature type="transmembrane region" description="Helical" evidence="7">
    <location>
        <begin position="32"/>
        <end position="54"/>
    </location>
</feature>
<accession>A0ABQ3WBR0</accession>
<reference evidence="10" key="1">
    <citation type="submission" date="2021-01" db="EMBL/GenBank/DDBJ databases">
        <title>Whole genome shotgun sequence of Actinoplanes capillaceus NBRC 16408.</title>
        <authorList>
            <person name="Komaki H."/>
            <person name="Tamura T."/>
        </authorList>
    </citation>
    <scope>NUCLEOTIDE SEQUENCE [LARGE SCALE GENOMIC DNA]</scope>
    <source>
        <strain evidence="10">NBRC 16408</strain>
    </source>
</reference>
<dbReference type="PANTHER" id="PTHR30572:SF4">
    <property type="entry name" value="ABC TRANSPORTER PERMEASE YTRF"/>
    <property type="match status" value="1"/>
</dbReference>
<dbReference type="EMBL" id="BOMF01000018">
    <property type="protein sequence ID" value="GID43815.1"/>
    <property type="molecule type" value="Genomic_DNA"/>
</dbReference>
<evidence type="ECO:0000256" key="6">
    <source>
        <dbReference type="ARBA" id="ARBA00038076"/>
    </source>
</evidence>
<organism evidence="10">
    <name type="scientific">Actinoplanes campanulatus</name>
    <dbReference type="NCBI Taxonomy" id="113559"/>
    <lineage>
        <taxon>Bacteria</taxon>
        <taxon>Bacillati</taxon>
        <taxon>Actinomycetota</taxon>
        <taxon>Actinomycetes</taxon>
        <taxon>Micromonosporales</taxon>
        <taxon>Micromonosporaceae</taxon>
        <taxon>Actinoplanes</taxon>
    </lineage>
</organism>
<keyword evidence="2" id="KW-1003">Cell membrane</keyword>
<evidence type="ECO:0000256" key="1">
    <source>
        <dbReference type="ARBA" id="ARBA00004651"/>
    </source>
</evidence>
<protein>
    <submittedName>
        <fullName evidence="10">ABC transporter permease</fullName>
    </submittedName>
</protein>
<keyword evidence="5 7" id="KW-0472">Membrane</keyword>
<evidence type="ECO:0000256" key="5">
    <source>
        <dbReference type="ARBA" id="ARBA00023136"/>
    </source>
</evidence>
<evidence type="ECO:0000259" key="9">
    <source>
        <dbReference type="Pfam" id="PF12704"/>
    </source>
</evidence>
<evidence type="ECO:0000256" key="2">
    <source>
        <dbReference type="ARBA" id="ARBA00022475"/>
    </source>
</evidence>
<evidence type="ECO:0000259" key="8">
    <source>
        <dbReference type="Pfam" id="PF02687"/>
    </source>
</evidence>